<protein>
    <submittedName>
        <fullName evidence="2">AAA family ATPase</fullName>
    </submittedName>
</protein>
<dbReference type="Gene3D" id="3.40.50.300">
    <property type="entry name" value="P-loop containing nucleotide triphosphate hydrolases"/>
    <property type="match status" value="2"/>
</dbReference>
<gene>
    <name evidence="2" type="ORF">LJD61_07280</name>
</gene>
<dbReference type="RefSeq" id="WP_255226870.1">
    <property type="nucleotide sequence ID" value="NZ_JAJEKE010000004.1"/>
</dbReference>
<dbReference type="Pfam" id="PF07728">
    <property type="entry name" value="AAA_5"/>
    <property type="match status" value="1"/>
</dbReference>
<dbReference type="SUPFAM" id="SSF52540">
    <property type="entry name" value="P-loop containing nucleoside triphosphate hydrolases"/>
    <property type="match status" value="1"/>
</dbReference>
<dbReference type="PANTHER" id="PTHR37291">
    <property type="entry name" value="5-METHYLCYTOSINE-SPECIFIC RESTRICTION ENZYME B"/>
    <property type="match status" value="1"/>
</dbReference>
<proteinExistence type="predicted"/>
<dbReference type="PANTHER" id="PTHR37291:SF1">
    <property type="entry name" value="TYPE IV METHYL-DIRECTED RESTRICTION ENZYME ECOKMCRB SUBUNIT"/>
    <property type="match status" value="1"/>
</dbReference>
<feature type="domain" description="AAA+ ATPase" evidence="1">
    <location>
        <begin position="287"/>
        <end position="633"/>
    </location>
</feature>
<name>A0ABT1NFI9_9FIRM</name>
<evidence type="ECO:0000313" key="3">
    <source>
        <dbReference type="Proteomes" id="UP001651880"/>
    </source>
</evidence>
<comment type="caution">
    <text evidence="2">The sequence shown here is derived from an EMBL/GenBank/DDBJ whole genome shotgun (WGS) entry which is preliminary data.</text>
</comment>
<accession>A0ABT1NFI9</accession>
<keyword evidence="3" id="KW-1185">Reference proteome</keyword>
<evidence type="ECO:0000313" key="2">
    <source>
        <dbReference type="EMBL" id="MCQ1529354.1"/>
    </source>
</evidence>
<dbReference type="SMART" id="SM00382">
    <property type="entry name" value="AAA"/>
    <property type="match status" value="1"/>
</dbReference>
<dbReference type="InterPro" id="IPR003593">
    <property type="entry name" value="AAA+_ATPase"/>
</dbReference>
<dbReference type="InterPro" id="IPR027417">
    <property type="entry name" value="P-loop_NTPase"/>
</dbReference>
<dbReference type="InterPro" id="IPR011704">
    <property type="entry name" value="ATPase_dyneun-rel_AAA"/>
</dbReference>
<evidence type="ECO:0000259" key="1">
    <source>
        <dbReference type="SMART" id="SM00382"/>
    </source>
</evidence>
<dbReference type="EMBL" id="JAJEKE010000004">
    <property type="protein sequence ID" value="MCQ1529354.1"/>
    <property type="molecule type" value="Genomic_DNA"/>
</dbReference>
<reference evidence="2 3" key="1">
    <citation type="submission" date="2021-10" db="EMBL/GenBank/DDBJ databases">
        <title>Lutispora strain m25 sp. nov., a thermophilic, non-spore-forming bacterium isolated from a lab-scale methanogenic bioreactor digesting anaerobic sludge.</title>
        <authorList>
            <person name="El Houari A."/>
            <person name="Mcdonald J."/>
        </authorList>
    </citation>
    <scope>NUCLEOTIDE SEQUENCE [LARGE SCALE GENOMIC DNA]</scope>
    <source>
        <strain evidence="3">m25</strain>
    </source>
</reference>
<organism evidence="2 3">
    <name type="scientific">Lutispora saccharofermentans</name>
    <dbReference type="NCBI Taxonomy" id="3024236"/>
    <lineage>
        <taxon>Bacteria</taxon>
        <taxon>Bacillati</taxon>
        <taxon>Bacillota</taxon>
        <taxon>Clostridia</taxon>
        <taxon>Lutisporales</taxon>
        <taxon>Lutisporaceae</taxon>
        <taxon>Lutispora</taxon>
    </lineage>
</organism>
<dbReference type="InterPro" id="IPR052934">
    <property type="entry name" value="Methyl-DNA_Rec/Restrict_Enz"/>
</dbReference>
<sequence>MDRLFIGKFTIKEQYEGNYYHIKLENEISRFNGLKEGDYVLPSHGGYFGKLLLCNRFEKKDGGIAAIFEVIKSFSPELTLSGNIVCCKYFKPDMNLLNKIVKSTKGYGFHEISLEENCPNFEIIDFYKSQRRFLVVLKEILSNTNIFKPSDICIVIDNLNNTDIQDIVEFNGQKFNKYEALWNLYQEKVENGAKKYSLQKLLEFADDRYDAAPKKEKYLKSVLSSLADDKYFIADNAVALYDNILVGRKQYSKSDKNAASQGSDGEEDDNEDEDLTKYEQYAKLMEFNPNLILYGPPGTGKTYGAERIIEAFEALKGNSTSFKALNDEGRAKFITFHQAYSYEEFVEGLRPETDENGNIKYEVKPGILKRIAEECRIQETKKNIKEKVISNTTGSSKVWKVSLGRRNLEEHIYKSLKKSEEIAIGYGPEESVLDWSDEQIDKADKTGMLKALRSKMQIGDIVFIFDSIRTIRLIGVVTSDYYYTDKDSFGYGHRREVKWIKDCEKEPIDIFRLNQEKQLTLSSLYELKISSADALQYIGVKDDKSIASRPYYLIIDEINRGNISKIFGELITLIEKDKRENLHCLLPYSGQKFTLPKNLYIIGTMNTSDRSIALLDTALRRRFAFIEINPDVSVIESNKTTIGGYVSHGKLLSAINEKITEKIDRDHRIGHSYFLGDDFNSKMDLFNVWYYKILPLLMEYFYNDINKVREIVGDKFFDQRTKEIVMLSTKPNENGISDFESALMKIYESRY</sequence>
<dbReference type="Proteomes" id="UP001651880">
    <property type="component" value="Unassembled WGS sequence"/>
</dbReference>